<sequence>MPSRAGAPRGGRSPGRVFSGSSKRRDRGAGGGAVGGGRWAAQRGRGGSPREAHGCAG</sequence>
<gene>
    <name evidence="2" type="ORF">CALCODRAFT_60763</name>
</gene>
<feature type="compositionally biased region" description="Basic and acidic residues" evidence="1">
    <location>
        <begin position="48"/>
        <end position="57"/>
    </location>
</feature>
<feature type="compositionally biased region" description="Gly residues" evidence="1">
    <location>
        <begin position="29"/>
        <end position="38"/>
    </location>
</feature>
<protein>
    <submittedName>
        <fullName evidence="2">Uncharacterized protein</fullName>
    </submittedName>
</protein>
<proteinExistence type="predicted"/>
<evidence type="ECO:0000313" key="2">
    <source>
        <dbReference type="EMBL" id="KZT53176.1"/>
    </source>
</evidence>
<dbReference type="Proteomes" id="UP000076842">
    <property type="component" value="Unassembled WGS sequence"/>
</dbReference>
<organism evidence="2 3">
    <name type="scientific">Calocera cornea HHB12733</name>
    <dbReference type="NCBI Taxonomy" id="1353952"/>
    <lineage>
        <taxon>Eukaryota</taxon>
        <taxon>Fungi</taxon>
        <taxon>Dikarya</taxon>
        <taxon>Basidiomycota</taxon>
        <taxon>Agaricomycotina</taxon>
        <taxon>Dacrymycetes</taxon>
        <taxon>Dacrymycetales</taxon>
        <taxon>Dacrymycetaceae</taxon>
        <taxon>Calocera</taxon>
    </lineage>
</organism>
<evidence type="ECO:0000256" key="1">
    <source>
        <dbReference type="SAM" id="MobiDB-lite"/>
    </source>
</evidence>
<dbReference type="InParanoid" id="A0A165DNG4"/>
<accession>A0A165DNG4</accession>
<evidence type="ECO:0000313" key="3">
    <source>
        <dbReference type="Proteomes" id="UP000076842"/>
    </source>
</evidence>
<name>A0A165DNG4_9BASI</name>
<feature type="region of interest" description="Disordered" evidence="1">
    <location>
        <begin position="1"/>
        <end position="57"/>
    </location>
</feature>
<dbReference type="AlphaFoldDB" id="A0A165DNG4"/>
<keyword evidence="3" id="KW-1185">Reference proteome</keyword>
<reference evidence="2 3" key="1">
    <citation type="journal article" date="2016" name="Mol. Biol. Evol.">
        <title>Comparative Genomics of Early-Diverging Mushroom-Forming Fungi Provides Insights into the Origins of Lignocellulose Decay Capabilities.</title>
        <authorList>
            <person name="Nagy L.G."/>
            <person name="Riley R."/>
            <person name="Tritt A."/>
            <person name="Adam C."/>
            <person name="Daum C."/>
            <person name="Floudas D."/>
            <person name="Sun H."/>
            <person name="Yadav J.S."/>
            <person name="Pangilinan J."/>
            <person name="Larsson K.H."/>
            <person name="Matsuura K."/>
            <person name="Barry K."/>
            <person name="Labutti K."/>
            <person name="Kuo R."/>
            <person name="Ohm R.A."/>
            <person name="Bhattacharya S.S."/>
            <person name="Shirouzu T."/>
            <person name="Yoshinaga Y."/>
            <person name="Martin F.M."/>
            <person name="Grigoriev I.V."/>
            <person name="Hibbett D.S."/>
        </authorList>
    </citation>
    <scope>NUCLEOTIDE SEQUENCE [LARGE SCALE GENOMIC DNA]</scope>
    <source>
        <strain evidence="2 3">HHB12733</strain>
    </source>
</reference>
<dbReference type="EMBL" id="KV424044">
    <property type="protein sequence ID" value="KZT53176.1"/>
    <property type="molecule type" value="Genomic_DNA"/>
</dbReference>